<name>A0A0N4X2N2_HAEPC</name>
<proteinExistence type="predicted"/>
<evidence type="ECO:0000256" key="1">
    <source>
        <dbReference type="SAM" id="MobiDB-lite"/>
    </source>
</evidence>
<feature type="region of interest" description="Disordered" evidence="1">
    <location>
        <begin position="58"/>
        <end position="91"/>
    </location>
</feature>
<dbReference type="EMBL" id="UZAF01020685">
    <property type="protein sequence ID" value="VDO72111.1"/>
    <property type="molecule type" value="Genomic_DNA"/>
</dbReference>
<reference evidence="2 3" key="2">
    <citation type="submission" date="2018-11" db="EMBL/GenBank/DDBJ databases">
        <authorList>
            <consortium name="Pathogen Informatics"/>
        </authorList>
    </citation>
    <scope>NUCLEOTIDE SEQUENCE [LARGE SCALE GENOMIC DNA]</scope>
    <source>
        <strain evidence="2 3">MHpl1</strain>
    </source>
</reference>
<gene>
    <name evidence="2" type="ORF">HPLM_LOCUS18614</name>
</gene>
<organism evidence="4">
    <name type="scientific">Haemonchus placei</name>
    <name type="common">Barber's pole worm</name>
    <dbReference type="NCBI Taxonomy" id="6290"/>
    <lineage>
        <taxon>Eukaryota</taxon>
        <taxon>Metazoa</taxon>
        <taxon>Ecdysozoa</taxon>
        <taxon>Nematoda</taxon>
        <taxon>Chromadorea</taxon>
        <taxon>Rhabditida</taxon>
        <taxon>Rhabditina</taxon>
        <taxon>Rhabditomorpha</taxon>
        <taxon>Strongyloidea</taxon>
        <taxon>Trichostrongylidae</taxon>
        <taxon>Haemonchus</taxon>
    </lineage>
</organism>
<dbReference type="Proteomes" id="UP000268014">
    <property type="component" value="Unassembled WGS sequence"/>
</dbReference>
<dbReference type="WBParaSite" id="HPLM_0001862201-mRNA-1">
    <property type="protein sequence ID" value="HPLM_0001862201-mRNA-1"/>
    <property type="gene ID" value="HPLM_0001862201"/>
</dbReference>
<dbReference type="AlphaFoldDB" id="A0A0N4X2N2"/>
<evidence type="ECO:0000313" key="4">
    <source>
        <dbReference type="WBParaSite" id="HPLM_0001862201-mRNA-1"/>
    </source>
</evidence>
<protein>
    <submittedName>
        <fullName evidence="4">Secreted protein</fullName>
    </submittedName>
</protein>
<reference evidence="4" key="1">
    <citation type="submission" date="2017-02" db="UniProtKB">
        <authorList>
            <consortium name="WormBaseParasite"/>
        </authorList>
    </citation>
    <scope>IDENTIFICATION</scope>
</reference>
<accession>A0A0N4X2N2</accession>
<evidence type="ECO:0000313" key="2">
    <source>
        <dbReference type="EMBL" id="VDO72111.1"/>
    </source>
</evidence>
<sequence>MVAPKLGLSSHALVTLAPTDGCNCRQRVKLPTGPYLKLKETYITSKPWETYITSKPCGSEASHKPRSKIFRSRNDIRHQRANNSNEKESIQGDCEYEEWPY</sequence>
<keyword evidence="3" id="KW-1185">Reference proteome</keyword>
<evidence type="ECO:0000313" key="3">
    <source>
        <dbReference type="Proteomes" id="UP000268014"/>
    </source>
</evidence>